<gene>
    <name evidence="1" type="ORF">MILVUS5_LOCUS24067</name>
</gene>
<sequence>MAKFPRADLYLIRVLGLKTCKIVRMIGFLKSQQIKLQGWHLTLDSGKYKGWISLKVLIICVIRDSNPDISCYCKLIMPQKHQRMTEPASNVASCSGTAMEKSSSPPSDIAIGIDIESKEGLTALVEYNEKKIFEVTLKEMKSALTTQITEEADISEVIETVKLRVRDAKLPETEIVRILWDVLMDVVQWSGKNQQQNANAALRKVKTWAELSLYDQDVLAEDTILHWFRKGTNPKGRQTFVKALEPFVNWLKEAEEEE</sequence>
<proteinExistence type="predicted"/>
<keyword evidence="2" id="KW-1185">Reference proteome</keyword>
<evidence type="ECO:0000313" key="2">
    <source>
        <dbReference type="Proteomes" id="UP001177021"/>
    </source>
</evidence>
<accession>A0ACB0KL96</accession>
<organism evidence="1 2">
    <name type="scientific">Trifolium pratense</name>
    <name type="common">Red clover</name>
    <dbReference type="NCBI Taxonomy" id="57577"/>
    <lineage>
        <taxon>Eukaryota</taxon>
        <taxon>Viridiplantae</taxon>
        <taxon>Streptophyta</taxon>
        <taxon>Embryophyta</taxon>
        <taxon>Tracheophyta</taxon>
        <taxon>Spermatophyta</taxon>
        <taxon>Magnoliopsida</taxon>
        <taxon>eudicotyledons</taxon>
        <taxon>Gunneridae</taxon>
        <taxon>Pentapetalae</taxon>
        <taxon>rosids</taxon>
        <taxon>fabids</taxon>
        <taxon>Fabales</taxon>
        <taxon>Fabaceae</taxon>
        <taxon>Papilionoideae</taxon>
        <taxon>50 kb inversion clade</taxon>
        <taxon>NPAAA clade</taxon>
        <taxon>Hologalegina</taxon>
        <taxon>IRL clade</taxon>
        <taxon>Trifolieae</taxon>
        <taxon>Trifolium</taxon>
    </lineage>
</organism>
<protein>
    <submittedName>
        <fullName evidence="1">Uncharacterized protein</fullName>
    </submittedName>
</protein>
<name>A0ACB0KL96_TRIPR</name>
<reference evidence="1" key="1">
    <citation type="submission" date="2023-10" db="EMBL/GenBank/DDBJ databases">
        <authorList>
            <person name="Rodriguez Cubillos JULIANA M."/>
            <person name="De Vega J."/>
        </authorList>
    </citation>
    <scope>NUCLEOTIDE SEQUENCE</scope>
</reference>
<dbReference type="EMBL" id="CASHSV030000311">
    <property type="protein sequence ID" value="CAJ2657500.1"/>
    <property type="molecule type" value="Genomic_DNA"/>
</dbReference>
<comment type="caution">
    <text evidence="1">The sequence shown here is derived from an EMBL/GenBank/DDBJ whole genome shotgun (WGS) entry which is preliminary data.</text>
</comment>
<evidence type="ECO:0000313" key="1">
    <source>
        <dbReference type="EMBL" id="CAJ2657500.1"/>
    </source>
</evidence>
<dbReference type="Proteomes" id="UP001177021">
    <property type="component" value="Unassembled WGS sequence"/>
</dbReference>